<feature type="region of interest" description="Disordered" evidence="1">
    <location>
        <begin position="1"/>
        <end position="32"/>
    </location>
</feature>
<evidence type="ECO:0000256" key="1">
    <source>
        <dbReference type="SAM" id="MobiDB-lite"/>
    </source>
</evidence>
<sequence>MPSEATKSQPSKRKRTGDKDSMTKMSIDTSTASMANLAERIINAQEKCAREKKMAAEAEERAAREKRLAAEAEEKAAREKKLVLDTVAAMVGKGIHVENVLQHLLDELKRHEDNMDNQGGRDPMTDRTNTFTIPQNQNMNSFATPRRPMGMPSSNVAWPSPVSPMNGQRFEQGGYSGNSANSGFDSYSHQQYGFDGGYTRYDMSRSEYQEQEMSLDQDRSPYMGTILQ</sequence>
<name>A0ABR3FL60_9AGAR</name>
<organism evidence="2 3">
    <name type="scientific">Marasmius crinis-equi</name>
    <dbReference type="NCBI Taxonomy" id="585013"/>
    <lineage>
        <taxon>Eukaryota</taxon>
        <taxon>Fungi</taxon>
        <taxon>Dikarya</taxon>
        <taxon>Basidiomycota</taxon>
        <taxon>Agaricomycotina</taxon>
        <taxon>Agaricomycetes</taxon>
        <taxon>Agaricomycetidae</taxon>
        <taxon>Agaricales</taxon>
        <taxon>Marasmiineae</taxon>
        <taxon>Marasmiaceae</taxon>
        <taxon>Marasmius</taxon>
    </lineage>
</organism>
<feature type="region of interest" description="Disordered" evidence="1">
    <location>
        <begin position="113"/>
        <end position="139"/>
    </location>
</feature>
<evidence type="ECO:0000313" key="3">
    <source>
        <dbReference type="Proteomes" id="UP001465976"/>
    </source>
</evidence>
<protein>
    <submittedName>
        <fullName evidence="2">Uncharacterized protein</fullName>
    </submittedName>
</protein>
<dbReference type="Proteomes" id="UP001465976">
    <property type="component" value="Unassembled WGS sequence"/>
</dbReference>
<dbReference type="EMBL" id="JBAHYK010000245">
    <property type="protein sequence ID" value="KAL0576134.1"/>
    <property type="molecule type" value="Genomic_DNA"/>
</dbReference>
<accession>A0ABR3FL60</accession>
<comment type="caution">
    <text evidence="2">The sequence shown here is derived from an EMBL/GenBank/DDBJ whole genome shotgun (WGS) entry which is preliminary data.</text>
</comment>
<keyword evidence="3" id="KW-1185">Reference proteome</keyword>
<evidence type="ECO:0000313" key="2">
    <source>
        <dbReference type="EMBL" id="KAL0576134.1"/>
    </source>
</evidence>
<reference evidence="2 3" key="1">
    <citation type="submission" date="2024-02" db="EMBL/GenBank/DDBJ databases">
        <title>A draft genome for the cacao thread blight pathogen Marasmius crinis-equi.</title>
        <authorList>
            <person name="Cohen S.P."/>
            <person name="Baruah I.K."/>
            <person name="Amoako-Attah I."/>
            <person name="Bukari Y."/>
            <person name="Meinhardt L.W."/>
            <person name="Bailey B.A."/>
        </authorList>
    </citation>
    <scope>NUCLEOTIDE SEQUENCE [LARGE SCALE GENOMIC DNA]</scope>
    <source>
        <strain evidence="2 3">GH-76</strain>
    </source>
</reference>
<feature type="compositionally biased region" description="Polar residues" evidence="1">
    <location>
        <begin position="126"/>
        <end position="139"/>
    </location>
</feature>
<feature type="compositionally biased region" description="Polar residues" evidence="1">
    <location>
        <begin position="23"/>
        <end position="32"/>
    </location>
</feature>
<proteinExistence type="predicted"/>
<gene>
    <name evidence="2" type="ORF">V5O48_005852</name>
</gene>
<feature type="region of interest" description="Disordered" evidence="1">
    <location>
        <begin position="208"/>
        <end position="228"/>
    </location>
</feature>